<dbReference type="SUPFAM" id="SSF88723">
    <property type="entry name" value="PIN domain-like"/>
    <property type="match status" value="1"/>
</dbReference>
<proteinExistence type="predicted"/>
<evidence type="ECO:0000259" key="1">
    <source>
        <dbReference type="Pfam" id="PF13470"/>
    </source>
</evidence>
<comment type="caution">
    <text evidence="2">The sequence shown here is derived from an EMBL/GenBank/DDBJ whole genome shotgun (WGS) entry which is preliminary data.</text>
</comment>
<sequence>MQRKPDDREPDDRKPDDWAPDDLEAAVLDANVLFPTILREILTDVAQAGLYRALWSERILSEWRHAAARLGPDQDAVAGAEIALLRLRFPDAVQADDGDAAIDLDFPDDADRHVVESALAAGAQLVITANLRDFPQGLMAGLGLRAIHPDAFLVDLHRTDPVTVARAVHAARDKAAAMGGAMSLGEMLKRCRLPRLAKAVKD</sequence>
<dbReference type="NCBIfam" id="NF046100">
    <property type="entry name" value="RSP_2648_fam_PIN"/>
    <property type="match status" value="1"/>
</dbReference>
<gene>
    <name evidence="2" type="ORF">ACFQ5P_10845</name>
</gene>
<evidence type="ECO:0000313" key="2">
    <source>
        <dbReference type="EMBL" id="MFD1481791.1"/>
    </source>
</evidence>
<dbReference type="RefSeq" id="WP_131574087.1">
    <property type="nucleotide sequence ID" value="NZ_CBCSAJ010000010.1"/>
</dbReference>
<accession>A0ABW4DZQ3</accession>
<feature type="domain" description="PIN" evidence="1">
    <location>
        <begin position="26"/>
        <end position="131"/>
    </location>
</feature>
<reference evidence="3" key="1">
    <citation type="journal article" date="2019" name="Int. J. Syst. Evol. Microbiol.">
        <title>The Global Catalogue of Microorganisms (GCM) 10K type strain sequencing project: providing services to taxonomists for standard genome sequencing and annotation.</title>
        <authorList>
            <consortium name="The Broad Institute Genomics Platform"/>
            <consortium name="The Broad Institute Genome Sequencing Center for Infectious Disease"/>
            <person name="Wu L."/>
            <person name="Ma J."/>
        </authorList>
    </citation>
    <scope>NUCLEOTIDE SEQUENCE [LARGE SCALE GENOMIC DNA]</scope>
    <source>
        <strain evidence="3">CCM 8875</strain>
    </source>
</reference>
<organism evidence="2 3">
    <name type="scientific">Paracoccus nototheniae</name>
    <dbReference type="NCBI Taxonomy" id="2489002"/>
    <lineage>
        <taxon>Bacteria</taxon>
        <taxon>Pseudomonadati</taxon>
        <taxon>Pseudomonadota</taxon>
        <taxon>Alphaproteobacteria</taxon>
        <taxon>Rhodobacterales</taxon>
        <taxon>Paracoccaceae</taxon>
        <taxon>Paracoccus</taxon>
    </lineage>
</organism>
<dbReference type="EMBL" id="JBHTOQ010000022">
    <property type="protein sequence ID" value="MFD1481791.1"/>
    <property type="molecule type" value="Genomic_DNA"/>
</dbReference>
<dbReference type="Pfam" id="PF13470">
    <property type="entry name" value="PIN_3"/>
    <property type="match status" value="1"/>
</dbReference>
<dbReference type="InterPro" id="IPR029060">
    <property type="entry name" value="PIN-like_dom_sf"/>
</dbReference>
<keyword evidence="3" id="KW-1185">Reference proteome</keyword>
<name>A0ABW4DZQ3_9RHOB</name>
<evidence type="ECO:0000313" key="3">
    <source>
        <dbReference type="Proteomes" id="UP001597302"/>
    </source>
</evidence>
<dbReference type="InterPro" id="IPR002716">
    <property type="entry name" value="PIN_dom"/>
</dbReference>
<protein>
    <submittedName>
        <fullName evidence="2">RSP_2648 family PIN domain-containing protein</fullName>
    </submittedName>
</protein>
<dbReference type="Proteomes" id="UP001597302">
    <property type="component" value="Unassembled WGS sequence"/>
</dbReference>